<dbReference type="FunFam" id="3.30.160.60:FF:000250">
    <property type="entry name" value="zinc finger protein 197 isoform X1"/>
    <property type="match status" value="2"/>
</dbReference>
<dbReference type="SMART" id="SM00355">
    <property type="entry name" value="ZnF_C2H2"/>
    <property type="match status" value="7"/>
</dbReference>
<comment type="function">
    <text evidence="1">May be involved in transcriptional regulation.</text>
</comment>
<keyword evidence="20" id="KW-1185">Reference proteome</keyword>
<dbReference type="GO" id="GO:0008270">
    <property type="term" value="F:zinc ion binding"/>
    <property type="evidence" value="ECO:0007669"/>
    <property type="project" value="UniProtKB-KW"/>
</dbReference>
<evidence type="ECO:0000256" key="7">
    <source>
        <dbReference type="ARBA" id="ARBA00022771"/>
    </source>
</evidence>
<feature type="region of interest" description="Disordered" evidence="17">
    <location>
        <begin position="148"/>
        <end position="186"/>
    </location>
</feature>
<dbReference type="FunFam" id="1.10.4020.10:FF:000001">
    <property type="entry name" value="zinc finger protein 263 isoform X1"/>
    <property type="match status" value="1"/>
</dbReference>
<dbReference type="OMA" id="ETCHISH"/>
<evidence type="ECO:0000256" key="4">
    <source>
        <dbReference type="ARBA" id="ARBA00022499"/>
    </source>
</evidence>
<dbReference type="GO" id="GO:0000981">
    <property type="term" value="F:DNA-binding transcription factor activity, RNA polymerase II-specific"/>
    <property type="evidence" value="ECO:0007669"/>
    <property type="project" value="TreeGrafter"/>
</dbReference>
<evidence type="ECO:0000259" key="19">
    <source>
        <dbReference type="PROSITE" id="PS50804"/>
    </source>
</evidence>
<comment type="subcellular location">
    <subcellularLocation>
        <location evidence="2 16">Nucleus</location>
    </subcellularLocation>
</comment>
<dbReference type="Pfam" id="PF01352">
    <property type="entry name" value="KRAB"/>
    <property type="match status" value="1"/>
</dbReference>
<dbReference type="FunFam" id="3.30.160.60:FF:002343">
    <property type="entry name" value="Zinc finger protein 33A"/>
    <property type="match status" value="2"/>
</dbReference>
<evidence type="ECO:0000256" key="5">
    <source>
        <dbReference type="ARBA" id="ARBA00022723"/>
    </source>
</evidence>
<comment type="similarity">
    <text evidence="3">Belongs to the krueppel C2H2-type zinc-finger protein family.</text>
</comment>
<evidence type="ECO:0000256" key="16">
    <source>
        <dbReference type="PROSITE-ProRule" id="PRU00187"/>
    </source>
</evidence>
<organism evidence="20 21">
    <name type="scientific">Carlito syrichta</name>
    <name type="common">Philippine tarsier</name>
    <name type="synonym">Tarsius syrichta</name>
    <dbReference type="NCBI Taxonomy" id="1868482"/>
    <lineage>
        <taxon>Eukaryota</taxon>
        <taxon>Metazoa</taxon>
        <taxon>Chordata</taxon>
        <taxon>Craniata</taxon>
        <taxon>Vertebrata</taxon>
        <taxon>Euteleostomi</taxon>
        <taxon>Mammalia</taxon>
        <taxon>Eutheria</taxon>
        <taxon>Euarchontoglires</taxon>
        <taxon>Primates</taxon>
        <taxon>Haplorrhini</taxon>
        <taxon>Tarsiiformes</taxon>
        <taxon>Tarsiidae</taxon>
        <taxon>Carlito</taxon>
    </lineage>
</organism>
<proteinExistence type="inferred from homology"/>
<evidence type="ECO:0000256" key="14">
    <source>
        <dbReference type="ARBA" id="ARBA00068039"/>
    </source>
</evidence>
<dbReference type="CDD" id="cd07936">
    <property type="entry name" value="SCAN"/>
    <property type="match status" value="1"/>
</dbReference>
<evidence type="ECO:0000256" key="12">
    <source>
        <dbReference type="ARBA" id="ARBA00023163"/>
    </source>
</evidence>
<evidence type="ECO:0000256" key="3">
    <source>
        <dbReference type="ARBA" id="ARBA00006991"/>
    </source>
</evidence>
<evidence type="ECO:0000259" key="18">
    <source>
        <dbReference type="PROSITE" id="PS50157"/>
    </source>
</evidence>
<evidence type="ECO:0000256" key="8">
    <source>
        <dbReference type="ARBA" id="ARBA00022833"/>
    </source>
</evidence>
<feature type="domain" description="C2H2-type" evidence="18">
    <location>
        <begin position="415"/>
        <end position="442"/>
    </location>
</feature>
<dbReference type="InterPro" id="IPR036236">
    <property type="entry name" value="Znf_C2H2_sf"/>
</dbReference>
<dbReference type="SMART" id="SM00349">
    <property type="entry name" value="KRAB"/>
    <property type="match status" value="1"/>
</dbReference>
<dbReference type="Gene3D" id="3.30.160.60">
    <property type="entry name" value="Classic Zinc Finger"/>
    <property type="match status" value="7"/>
</dbReference>
<dbReference type="CTD" id="84124"/>
<dbReference type="STRING" id="1868482.ENSTSYP00000012420"/>
<dbReference type="GO" id="GO:0005634">
    <property type="term" value="C:nucleus"/>
    <property type="evidence" value="ECO:0007669"/>
    <property type="project" value="UniProtKB-SubCell"/>
</dbReference>
<keyword evidence="13 16" id="KW-0539">Nucleus</keyword>
<dbReference type="InterPro" id="IPR003309">
    <property type="entry name" value="SCAN_dom"/>
</dbReference>
<evidence type="ECO:0000256" key="17">
    <source>
        <dbReference type="SAM" id="MobiDB-lite"/>
    </source>
</evidence>
<keyword evidence="12" id="KW-0804">Transcription</keyword>
<evidence type="ECO:0000256" key="10">
    <source>
        <dbReference type="ARBA" id="ARBA00023015"/>
    </source>
</evidence>
<evidence type="ECO:0000256" key="2">
    <source>
        <dbReference type="ARBA" id="ARBA00004123"/>
    </source>
</evidence>
<feature type="domain" description="C2H2-type" evidence="18">
    <location>
        <begin position="498"/>
        <end position="525"/>
    </location>
</feature>
<evidence type="ECO:0000256" key="15">
    <source>
        <dbReference type="PROSITE-ProRule" id="PRU00042"/>
    </source>
</evidence>
<dbReference type="Proteomes" id="UP000189704">
    <property type="component" value="Unplaced"/>
</dbReference>
<feature type="domain" description="C2H2-type" evidence="18">
    <location>
        <begin position="443"/>
        <end position="469"/>
    </location>
</feature>
<keyword evidence="7 15" id="KW-0863">Zinc-finger</keyword>
<feature type="domain" description="SCAN box" evidence="19">
    <location>
        <begin position="64"/>
        <end position="146"/>
    </location>
</feature>
<feature type="compositionally biased region" description="Polar residues" evidence="17">
    <location>
        <begin position="248"/>
        <end position="278"/>
    </location>
</feature>
<feature type="domain" description="C2H2-type" evidence="18">
    <location>
        <begin position="526"/>
        <end position="553"/>
    </location>
</feature>
<evidence type="ECO:0000256" key="6">
    <source>
        <dbReference type="ARBA" id="ARBA00022737"/>
    </source>
</evidence>
<name>A0A1U7TQH2_CARSF</name>
<dbReference type="PANTHER" id="PTHR23226">
    <property type="entry name" value="ZINC FINGER AND SCAN DOMAIN-CONTAINING"/>
    <property type="match status" value="1"/>
</dbReference>
<dbReference type="SMART" id="SM00431">
    <property type="entry name" value="SCAN"/>
    <property type="match status" value="1"/>
</dbReference>
<feature type="compositionally biased region" description="Basic and acidic residues" evidence="17">
    <location>
        <begin position="166"/>
        <end position="186"/>
    </location>
</feature>
<evidence type="ECO:0000313" key="21">
    <source>
        <dbReference type="RefSeq" id="XP_008055322.1"/>
    </source>
</evidence>
<dbReference type="Pfam" id="PF00096">
    <property type="entry name" value="zf-C2H2"/>
    <property type="match status" value="6"/>
</dbReference>
<keyword evidence="11" id="KW-0238">DNA-binding</keyword>
<dbReference type="InterPro" id="IPR038269">
    <property type="entry name" value="SCAN_sf"/>
</dbReference>
<dbReference type="PANTHER" id="PTHR23226:SF416">
    <property type="entry name" value="FI01424P"/>
    <property type="match status" value="1"/>
</dbReference>
<keyword evidence="6" id="KW-0677">Repeat</keyword>
<dbReference type="RefSeq" id="XP_008055322.1">
    <property type="nucleotide sequence ID" value="XM_008057131.1"/>
</dbReference>
<evidence type="ECO:0000256" key="9">
    <source>
        <dbReference type="ARBA" id="ARBA00022843"/>
    </source>
</evidence>
<dbReference type="CDD" id="cd07765">
    <property type="entry name" value="KRAB_A-box"/>
    <property type="match status" value="1"/>
</dbReference>
<keyword evidence="5" id="KW-0479">Metal-binding</keyword>
<dbReference type="OrthoDB" id="6077919at2759"/>
<dbReference type="InterPro" id="IPR013087">
    <property type="entry name" value="Znf_C2H2_type"/>
</dbReference>
<protein>
    <recommendedName>
        <fullName evidence="14">Zinc finger protein 394</fullName>
    </recommendedName>
</protein>
<evidence type="ECO:0000313" key="20">
    <source>
        <dbReference type="Proteomes" id="UP000189704"/>
    </source>
</evidence>
<sequence>MSSSLTAGRRGSDADAGAWVMAARPGDAEPSWRDGLLTVKVEEDSSGGRESVPPGAWQDPETSRLHFRQMRYQEVAGPEEALSRLRELCRGWLRPALHSKEQILELLVLEQFLAILPQELQVWVREHGPESGEEAVAVVRDLQRALEGNSPQRMMTSEDVAVSLSQEEREHLEPAPRDFSRESVQKDYKSTVLPSLESRIENNELIPKQEILEEAEPQGQLQGVFQGKPPLFSECGGTQENRIEEQSRNLSSLKLENSPEGQGLTNISDISKNSSTEGGDSKNNEFGKNARFSNFILYQYIQKAERPIDGDERGNKCTQGLNVVTHHVVKPHKSIADGENIHSSGLFETPRQLREERPYKCDNCEKSFKQRSDLFKHQRIHTGEKPYACQECGKNFRQSAALSKHQRTHTGERPYTCLKCGERFRQSSHLNRHQRTHSGEKYYKCEECGETCHISHLFRHQRLHKGERPFKCEECEKSFKQRSDLFKHQRIHTGEKPYGCSVCGKNFSQSATLIKHQRTHTGEKPYKCLECGERFRQSTHLIRHQRIHQNKIPLF</sequence>
<dbReference type="AlphaFoldDB" id="A0A1U7TQH2"/>
<evidence type="ECO:0000256" key="11">
    <source>
        <dbReference type="ARBA" id="ARBA00023125"/>
    </source>
</evidence>
<dbReference type="PROSITE" id="PS00028">
    <property type="entry name" value="ZINC_FINGER_C2H2_1"/>
    <property type="match status" value="6"/>
</dbReference>
<dbReference type="SUPFAM" id="SSF57667">
    <property type="entry name" value="beta-beta-alpha zinc fingers"/>
    <property type="match status" value="4"/>
</dbReference>
<dbReference type="GeneID" id="103259468"/>
<evidence type="ECO:0000256" key="13">
    <source>
        <dbReference type="ARBA" id="ARBA00023242"/>
    </source>
</evidence>
<dbReference type="PROSITE" id="PS50804">
    <property type="entry name" value="SCAN_BOX"/>
    <property type="match status" value="1"/>
</dbReference>
<dbReference type="SUPFAM" id="SSF47353">
    <property type="entry name" value="Retrovirus capsid dimerization domain-like"/>
    <property type="match status" value="1"/>
</dbReference>
<keyword evidence="10" id="KW-0805">Transcription regulation</keyword>
<accession>A0A1U7TQH2</accession>
<dbReference type="FunFam" id="3.30.160.60:FF:001234">
    <property type="entry name" value="Zinc finger protein 394"/>
    <property type="match status" value="2"/>
</dbReference>
<keyword evidence="4" id="KW-1017">Isopeptide bond</keyword>
<gene>
    <name evidence="21" type="primary">ZNF394</name>
</gene>
<dbReference type="SUPFAM" id="SSF109640">
    <property type="entry name" value="KRAB domain (Kruppel-associated box)"/>
    <property type="match status" value="1"/>
</dbReference>
<dbReference type="InterPro" id="IPR001909">
    <property type="entry name" value="KRAB"/>
</dbReference>
<reference evidence="21" key="1">
    <citation type="submission" date="2025-08" db="UniProtKB">
        <authorList>
            <consortium name="RefSeq"/>
        </authorList>
    </citation>
    <scope>IDENTIFICATION</scope>
</reference>
<feature type="domain" description="C2H2-type" evidence="18">
    <location>
        <begin position="359"/>
        <end position="386"/>
    </location>
</feature>
<feature type="region of interest" description="Disordered" evidence="17">
    <location>
        <begin position="242"/>
        <end position="286"/>
    </location>
</feature>
<dbReference type="Pfam" id="PF02023">
    <property type="entry name" value="SCAN"/>
    <property type="match status" value="1"/>
</dbReference>
<dbReference type="Gene3D" id="6.10.140.140">
    <property type="match status" value="1"/>
</dbReference>
<keyword evidence="8" id="KW-0862">Zinc</keyword>
<dbReference type="PROSITE" id="PS50157">
    <property type="entry name" value="ZINC_FINGER_C2H2_2"/>
    <property type="match status" value="7"/>
</dbReference>
<dbReference type="InterPro" id="IPR036051">
    <property type="entry name" value="KRAB_dom_sf"/>
</dbReference>
<feature type="domain" description="C2H2-type" evidence="18">
    <location>
        <begin position="387"/>
        <end position="414"/>
    </location>
</feature>
<dbReference type="Gene3D" id="1.10.4020.10">
    <property type="entry name" value="DNA breaking-rejoining enzymes"/>
    <property type="match status" value="1"/>
</dbReference>
<keyword evidence="9" id="KW-0832">Ubl conjugation</keyword>
<feature type="domain" description="C2H2-type" evidence="18">
    <location>
        <begin position="470"/>
        <end position="497"/>
    </location>
</feature>
<dbReference type="KEGG" id="csyr:103259468"/>
<dbReference type="GO" id="GO:0000978">
    <property type="term" value="F:RNA polymerase II cis-regulatory region sequence-specific DNA binding"/>
    <property type="evidence" value="ECO:0007669"/>
    <property type="project" value="TreeGrafter"/>
</dbReference>
<evidence type="ECO:0000256" key="1">
    <source>
        <dbReference type="ARBA" id="ARBA00003767"/>
    </source>
</evidence>